<reference evidence="3 4" key="1">
    <citation type="journal article" date="2012" name="Appl. Environ. Microbiol.">
        <title>Draft genome sequence of a psychrotolerant sulfur-oxidizing bacterium, Sulfuricella denitrificans skB26, and proteomic insights into cold adaptation.</title>
        <authorList>
            <person name="Watanabe T."/>
            <person name="Kojima H."/>
            <person name="Fukui M."/>
        </authorList>
    </citation>
    <scope>NUCLEOTIDE SEQUENCE [LARGE SCALE GENOMIC DNA]</scope>
    <source>
        <strain evidence="4">skB26</strain>
    </source>
</reference>
<dbReference type="CDD" id="cd03801">
    <property type="entry name" value="GT4_PimA-like"/>
    <property type="match status" value="1"/>
</dbReference>
<dbReference type="InterPro" id="IPR028098">
    <property type="entry name" value="Glyco_trans_4-like_N"/>
</dbReference>
<protein>
    <submittedName>
        <fullName evidence="3">Glycosyl transferase group 1</fullName>
    </submittedName>
</protein>
<dbReference type="AlphaFoldDB" id="S6AJW8"/>
<dbReference type="GO" id="GO:0016757">
    <property type="term" value="F:glycosyltransferase activity"/>
    <property type="evidence" value="ECO:0007669"/>
    <property type="project" value="InterPro"/>
</dbReference>
<keyword evidence="4" id="KW-1185">Reference proteome</keyword>
<dbReference type="HOGENOM" id="CLU_009583_44_1_4"/>
<dbReference type="InterPro" id="IPR001296">
    <property type="entry name" value="Glyco_trans_1"/>
</dbReference>
<gene>
    <name evidence="3" type="ORF">SCD_n02862</name>
</gene>
<dbReference type="Pfam" id="PF00534">
    <property type="entry name" value="Glycos_transf_1"/>
    <property type="match status" value="1"/>
</dbReference>
<feature type="domain" description="Glycosyl transferase family 1" evidence="1">
    <location>
        <begin position="170"/>
        <end position="314"/>
    </location>
</feature>
<evidence type="ECO:0000313" key="4">
    <source>
        <dbReference type="Proteomes" id="UP000015559"/>
    </source>
</evidence>
<name>S6AJW8_SULDS</name>
<dbReference type="KEGG" id="sdr:SCD_n02862"/>
<dbReference type="Pfam" id="PF13439">
    <property type="entry name" value="Glyco_transf_4"/>
    <property type="match status" value="1"/>
</dbReference>
<accession>S6AJW8</accession>
<feature type="domain" description="Glycosyltransferase subfamily 4-like N-terminal" evidence="2">
    <location>
        <begin position="2"/>
        <end position="154"/>
    </location>
</feature>
<evidence type="ECO:0000259" key="2">
    <source>
        <dbReference type="Pfam" id="PF13439"/>
    </source>
</evidence>
<dbReference type="STRING" id="1163617.SCD_n02862"/>
<dbReference type="EMBL" id="AP013066">
    <property type="protein sequence ID" value="BAN36661.1"/>
    <property type="molecule type" value="Genomic_DNA"/>
</dbReference>
<dbReference type="PANTHER" id="PTHR12526:SF623">
    <property type="entry name" value="WABG"/>
    <property type="match status" value="1"/>
</dbReference>
<proteinExistence type="predicted"/>
<organism evidence="3 4">
    <name type="scientific">Sulfuricella denitrificans (strain DSM 22764 / NBRC 105220 / skB26)</name>
    <dbReference type="NCBI Taxonomy" id="1163617"/>
    <lineage>
        <taxon>Bacteria</taxon>
        <taxon>Pseudomonadati</taxon>
        <taxon>Pseudomonadota</taxon>
        <taxon>Betaproteobacteria</taxon>
        <taxon>Nitrosomonadales</taxon>
        <taxon>Sulfuricellaceae</taxon>
        <taxon>Sulfuricella</taxon>
    </lineage>
</organism>
<evidence type="ECO:0000313" key="3">
    <source>
        <dbReference type="EMBL" id="BAN36661.1"/>
    </source>
</evidence>
<dbReference type="PANTHER" id="PTHR12526">
    <property type="entry name" value="GLYCOSYLTRANSFERASE"/>
    <property type="match status" value="1"/>
</dbReference>
<keyword evidence="3" id="KW-0808">Transferase</keyword>
<dbReference type="Proteomes" id="UP000015559">
    <property type="component" value="Chromosome"/>
</dbReference>
<dbReference type="SUPFAM" id="SSF53756">
    <property type="entry name" value="UDP-Glycosyltransferase/glycogen phosphorylase"/>
    <property type="match status" value="1"/>
</dbReference>
<dbReference type="eggNOG" id="COG0438">
    <property type="taxonomic scope" value="Bacteria"/>
</dbReference>
<sequence length="356" mass="39202">MRALRAEGASLTIVTRRWPGGEEFAPLICNPFYLGSLWRDWSFARCVCSSLKNQNFDLVQSHERISCCDIYRAGDGVHREWLTQRRRVLGPLSRLGVALNPYHHQVLSAEKKLFASTQLKAVICNSSMVKEEIQRYFGLPEEKLHVIYSGVDLDAFHPGLRELHRTAVLAQNNIPADATVFLFVGSGFERKGLATALRALADLPASAHLLVVGKDKKLEQFRRLANKLGVEARVRFLDGQENVKPFYGAADAFVLPTLYDPFPNAALEAFACGLPVITSTKSGAAELIRTGENGFVYDALDVAGLVSAMRQIATQGVASYSARSRDTVAALSPAAMSSRLFALYRDLLNDARISAE</sequence>
<dbReference type="Gene3D" id="3.40.50.2000">
    <property type="entry name" value="Glycogen Phosphorylase B"/>
    <property type="match status" value="2"/>
</dbReference>
<evidence type="ECO:0000259" key="1">
    <source>
        <dbReference type="Pfam" id="PF00534"/>
    </source>
</evidence>